<sequence length="218" mass="23853">MLALAAFAPLASAQAHGEVWRFDTLARIGGMVPTVLGHPHLERGPRGKVLVFDGQEDALILPRHPLAGAARFTAEAVFRPDGGAFAQRWMHLSSDDTPGRPPGETRILFEIRVVGTSWYLDTFVKGPGYAQVLVDPARLHPLGRWYHVAQTFDGTTYRSYVDGVLEGEARVAFTPQGQGSSSLAMRRNGVDHFHGALRVARFTPTALPPRAFLRHGKP</sequence>
<comment type="caution">
    <text evidence="4">The sequence shown here is derived from an EMBL/GenBank/DDBJ whole genome shotgun (WGS) entry which is preliminary data.</text>
</comment>
<evidence type="ECO:0000313" key="5">
    <source>
        <dbReference type="Proteomes" id="UP001187221"/>
    </source>
</evidence>
<evidence type="ECO:0000256" key="1">
    <source>
        <dbReference type="ARBA" id="ARBA00022729"/>
    </source>
</evidence>
<accession>A0ABQ6PAT6</accession>
<organism evidence="4 5">
    <name type="scientific">Novosphingobium pituita</name>
    <dbReference type="NCBI Taxonomy" id="3056842"/>
    <lineage>
        <taxon>Bacteria</taxon>
        <taxon>Pseudomonadati</taxon>
        <taxon>Pseudomonadota</taxon>
        <taxon>Alphaproteobacteria</taxon>
        <taxon>Sphingomonadales</taxon>
        <taxon>Sphingomonadaceae</taxon>
        <taxon>Novosphingobium</taxon>
    </lineage>
</organism>
<dbReference type="SUPFAM" id="SSF49899">
    <property type="entry name" value="Concanavalin A-like lectins/glucanases"/>
    <property type="match status" value="1"/>
</dbReference>
<evidence type="ECO:0000256" key="2">
    <source>
        <dbReference type="ARBA" id="ARBA00023157"/>
    </source>
</evidence>
<proteinExistence type="predicted"/>
<dbReference type="InterPro" id="IPR006558">
    <property type="entry name" value="LamG-like"/>
</dbReference>
<dbReference type="Proteomes" id="UP001187221">
    <property type="component" value="Unassembled WGS sequence"/>
</dbReference>
<dbReference type="Gene3D" id="2.60.120.200">
    <property type="match status" value="1"/>
</dbReference>
<name>A0ABQ6PAT6_9SPHN</name>
<evidence type="ECO:0000259" key="3">
    <source>
        <dbReference type="SMART" id="SM00560"/>
    </source>
</evidence>
<evidence type="ECO:0000313" key="4">
    <source>
        <dbReference type="EMBL" id="GMM62349.1"/>
    </source>
</evidence>
<dbReference type="InterPro" id="IPR013320">
    <property type="entry name" value="ConA-like_dom_sf"/>
</dbReference>
<feature type="domain" description="LamG-like jellyroll fold" evidence="3">
    <location>
        <begin position="70"/>
        <end position="210"/>
    </location>
</feature>
<dbReference type="EMBL" id="BTFW01000001">
    <property type="protein sequence ID" value="GMM62349.1"/>
    <property type="molecule type" value="Genomic_DNA"/>
</dbReference>
<keyword evidence="5" id="KW-1185">Reference proteome</keyword>
<dbReference type="SMART" id="SM00560">
    <property type="entry name" value="LamGL"/>
    <property type="match status" value="1"/>
</dbReference>
<keyword evidence="2" id="KW-1015">Disulfide bond</keyword>
<gene>
    <name evidence="4" type="ORF">NUTIK01_31260</name>
</gene>
<protein>
    <submittedName>
        <fullName evidence="4">LamG domain-containing protein</fullName>
    </submittedName>
</protein>
<keyword evidence="1" id="KW-0732">Signal</keyword>
<reference evidence="4 5" key="1">
    <citation type="submission" date="2023-06" db="EMBL/GenBank/DDBJ databases">
        <title>Draft genome sequence of Novosphingobium sp. strain IK01.</title>
        <authorList>
            <person name="Hatamoto M."/>
            <person name="Ikarashi T."/>
            <person name="Yamaguchi T."/>
        </authorList>
    </citation>
    <scope>NUCLEOTIDE SEQUENCE [LARGE SCALE GENOMIC DNA]</scope>
    <source>
        <strain evidence="4 5">IK01</strain>
    </source>
</reference>
<dbReference type="Pfam" id="PF13385">
    <property type="entry name" value="Laminin_G_3"/>
    <property type="match status" value="1"/>
</dbReference>